<feature type="region of interest" description="Disordered" evidence="1">
    <location>
        <begin position="1"/>
        <end position="27"/>
    </location>
</feature>
<evidence type="ECO:0000313" key="3">
    <source>
        <dbReference type="Proteomes" id="UP000800093"/>
    </source>
</evidence>
<comment type="caution">
    <text evidence="2">The sequence shown here is derived from an EMBL/GenBank/DDBJ whole genome shotgun (WGS) entry which is preliminary data.</text>
</comment>
<gene>
    <name evidence="2" type="ORF">CC78DRAFT_243499</name>
</gene>
<feature type="compositionally biased region" description="Basic and acidic residues" evidence="1">
    <location>
        <begin position="194"/>
        <end position="206"/>
    </location>
</feature>
<feature type="region of interest" description="Disordered" evidence="1">
    <location>
        <begin position="185"/>
        <end position="243"/>
    </location>
</feature>
<dbReference type="OrthoDB" id="3794317at2759"/>
<reference evidence="3" key="1">
    <citation type="journal article" date="2020" name="Stud. Mycol.">
        <title>101 Dothideomycetes genomes: A test case for predicting lifestyles and emergence of pathogens.</title>
        <authorList>
            <person name="Haridas S."/>
            <person name="Albert R."/>
            <person name="Binder M."/>
            <person name="Bloem J."/>
            <person name="LaButti K."/>
            <person name="Salamov A."/>
            <person name="Andreopoulos B."/>
            <person name="Baker S."/>
            <person name="Barry K."/>
            <person name="Bills G."/>
            <person name="Bluhm B."/>
            <person name="Cannon C."/>
            <person name="Castanera R."/>
            <person name="Culley D."/>
            <person name="Daum C."/>
            <person name="Ezra D."/>
            <person name="Gonzalez J."/>
            <person name="Henrissat B."/>
            <person name="Kuo A."/>
            <person name="Liang C."/>
            <person name="Lipzen A."/>
            <person name="Lutzoni F."/>
            <person name="Magnuson J."/>
            <person name="Mondo S."/>
            <person name="Nolan M."/>
            <person name="Ohm R."/>
            <person name="Pangilinan J."/>
            <person name="Park H.-J."/>
            <person name="Ramirez L."/>
            <person name="Alfaro M."/>
            <person name="Sun H."/>
            <person name="Tritt A."/>
            <person name="Yoshinaga Y."/>
            <person name="Zwiers L.-H."/>
            <person name="Turgeon B."/>
            <person name="Goodwin S."/>
            <person name="Spatafora J."/>
            <person name="Crous P."/>
            <person name="Grigoriev I."/>
        </authorList>
    </citation>
    <scope>NUCLEOTIDE SEQUENCE [LARGE SCALE GENOMIC DNA]</scope>
    <source>
        <strain evidence="3">CBS 304.66</strain>
    </source>
</reference>
<name>A0A9P4NB01_9PLEO</name>
<evidence type="ECO:0000256" key="1">
    <source>
        <dbReference type="SAM" id="MobiDB-lite"/>
    </source>
</evidence>
<organism evidence="2 3">
    <name type="scientific">Lojkania enalia</name>
    <dbReference type="NCBI Taxonomy" id="147567"/>
    <lineage>
        <taxon>Eukaryota</taxon>
        <taxon>Fungi</taxon>
        <taxon>Dikarya</taxon>
        <taxon>Ascomycota</taxon>
        <taxon>Pezizomycotina</taxon>
        <taxon>Dothideomycetes</taxon>
        <taxon>Pleosporomycetidae</taxon>
        <taxon>Pleosporales</taxon>
        <taxon>Pleosporales incertae sedis</taxon>
        <taxon>Lojkania</taxon>
    </lineage>
</organism>
<keyword evidence="3" id="KW-1185">Reference proteome</keyword>
<accession>A0A9P4NB01</accession>
<sequence length="385" mass="42757">MPHRYSHLSDTPDDPFLPPFNHSNTQRINQEPLDGFLSTVDQNPTFSPTELNRLDGFEYNLVESQFIGMNSTNAWADTPDFSGQFSHLDVESLSDYASNPAPGVSHPYPYQFQQSFPPAPSDQELVHCPLAVLPAANISQLHPFQHIAPGNQFLRRRLLNEGNEALAPTLCPLRKPIIAFNTADEDASLSRSGKKGEDHKKGKSDGNFDSNIQKGPQISGSVGLRIDSRPSRDPRWATKLPMMGQPSTVTPLFVQETPMGASATPGWVDVRFKHMFPEEKAKESTKIIEIGALAVINTSKDASSYSPSCSCSLPEPTSGLRDHRKTLLNMVDKMEHHLQQEFGFSAKGQAACEMMRETLNEVAKIYYEDSRIMSVVVAPEEIFKE</sequence>
<dbReference type="EMBL" id="ML986581">
    <property type="protein sequence ID" value="KAF2269922.1"/>
    <property type="molecule type" value="Genomic_DNA"/>
</dbReference>
<proteinExistence type="predicted"/>
<dbReference type="AlphaFoldDB" id="A0A9P4NB01"/>
<dbReference type="Proteomes" id="UP000800093">
    <property type="component" value="Unassembled WGS sequence"/>
</dbReference>
<evidence type="ECO:0000313" key="2">
    <source>
        <dbReference type="EMBL" id="KAF2269922.1"/>
    </source>
</evidence>
<protein>
    <submittedName>
        <fullName evidence="2">Uncharacterized protein</fullName>
    </submittedName>
</protein>
<feature type="compositionally biased region" description="Basic and acidic residues" evidence="1">
    <location>
        <begin position="226"/>
        <end position="236"/>
    </location>
</feature>
<feature type="compositionally biased region" description="Polar residues" evidence="1">
    <location>
        <begin position="207"/>
        <end position="220"/>
    </location>
</feature>